<keyword evidence="1" id="KW-0472">Membrane</keyword>
<keyword evidence="1" id="KW-0812">Transmembrane</keyword>
<dbReference type="EMBL" id="DQ837165">
    <property type="protein sequence ID" value="ABI35766.1"/>
    <property type="molecule type" value="Genomic_DNA"/>
</dbReference>
<name>A0EYY7_9ABAC</name>
<dbReference type="InterPro" id="IPR009903">
    <property type="entry name" value="AcMNPV_AC110"/>
</dbReference>
<proteinExistence type="predicted"/>
<sequence>MFVYMVVLFVIFALCLTVLFTLRLNKNQMRQLIYYQYNYIPEPLISLVAVHNLKT</sequence>
<keyword evidence="3" id="KW-1185">Reference proteome</keyword>
<dbReference type="OrthoDB" id="25768at10239"/>
<dbReference type="GeneID" id="5176536"/>
<evidence type="ECO:0000313" key="3">
    <source>
        <dbReference type="Proteomes" id="UP000214344"/>
    </source>
</evidence>
<organism evidence="2 3">
    <name type="scientific">Ectropis obliqua nucleopolyhedrovirus</name>
    <dbReference type="NCBI Taxonomy" id="59376"/>
    <lineage>
        <taxon>Viruses</taxon>
        <taxon>Viruses incertae sedis</taxon>
        <taxon>Naldaviricetes</taxon>
        <taxon>Lefavirales</taxon>
        <taxon>Baculoviridae</taxon>
        <taxon>Alphabaculovirus</taxon>
        <taxon>Alphabaculovirus ecobliquae</taxon>
    </lineage>
</organism>
<reference evidence="2 3" key="2">
    <citation type="journal article" date="2007" name="Virology">
        <title>Genome sequence and organization of a nucleopolyhedrovirus that infects the tea looper caterpillar, Ectropis obliqua.</title>
        <authorList>
            <person name="Ma X.C."/>
            <person name="Shang J.Y."/>
            <person name="Yang Z.N."/>
            <person name="Bao Y.Y."/>
            <person name="Xiao Q."/>
            <person name="Zhang C.X."/>
        </authorList>
    </citation>
    <scope>NUCLEOTIDE SEQUENCE [LARGE SCALE GENOMIC DNA]</scope>
    <source>
        <strain evidence="2 3">A1</strain>
    </source>
</reference>
<accession>A0EYY7</accession>
<reference evidence="2 3" key="1">
    <citation type="journal article" date="2006" name="J. Microbiol.">
        <title>Morphological, phylogenetic and biological characteristics of Ectropis obliqua single-nucleocapsid nucleopolyhedrovirus.</title>
        <authorList>
            <person name="Ma X.C."/>
            <person name="Xu H.J."/>
            <person name="Tang M.J."/>
            <person name="Xiao Q."/>
            <person name="Hong J."/>
            <person name="Zhang C.X."/>
        </authorList>
    </citation>
    <scope>NUCLEOTIDE SEQUENCE [LARGE SCALE GENOMIC DNA]</scope>
    <source>
        <strain evidence="2 3">A1</strain>
    </source>
</reference>
<feature type="transmembrane region" description="Helical" evidence="1">
    <location>
        <begin position="6"/>
        <end position="24"/>
    </location>
</feature>
<protein>
    <submittedName>
        <fullName evidence="2">Uncharacterized protein</fullName>
    </submittedName>
</protein>
<keyword evidence="1" id="KW-1133">Transmembrane helix</keyword>
<evidence type="ECO:0000313" key="2">
    <source>
        <dbReference type="EMBL" id="ABI35766.1"/>
    </source>
</evidence>
<dbReference type="RefSeq" id="YP_874277.1">
    <property type="nucleotide sequence ID" value="NC_008586.1"/>
</dbReference>
<evidence type="ECO:0000256" key="1">
    <source>
        <dbReference type="SAM" id="Phobius"/>
    </source>
</evidence>
<dbReference type="KEGG" id="vg:5176536"/>
<dbReference type="Pfam" id="PF07280">
    <property type="entry name" value="Ac110_PIF"/>
    <property type="match status" value="1"/>
</dbReference>
<dbReference type="Proteomes" id="UP000214344">
    <property type="component" value="Segment"/>
</dbReference>